<dbReference type="Proteomes" id="UP000054498">
    <property type="component" value="Unassembled WGS sequence"/>
</dbReference>
<feature type="transmembrane region" description="Helical" evidence="1">
    <location>
        <begin position="47"/>
        <end position="64"/>
    </location>
</feature>
<dbReference type="GeneID" id="25733141"/>
<reference evidence="2 3" key="1">
    <citation type="journal article" date="2013" name="BMC Genomics">
        <title>Reconstruction of the lipid metabolism for the microalga Monoraphidium neglectum from its genome sequence reveals characteristics suitable for biofuel production.</title>
        <authorList>
            <person name="Bogen C."/>
            <person name="Al-Dilaimi A."/>
            <person name="Albersmeier A."/>
            <person name="Wichmann J."/>
            <person name="Grundmann M."/>
            <person name="Rupp O."/>
            <person name="Lauersen K.J."/>
            <person name="Blifernez-Klassen O."/>
            <person name="Kalinowski J."/>
            <person name="Goesmann A."/>
            <person name="Mussgnug J.H."/>
            <person name="Kruse O."/>
        </authorList>
    </citation>
    <scope>NUCLEOTIDE SEQUENCE [LARGE SCALE GENOMIC DNA]</scope>
    <source>
        <strain evidence="2 3">SAG 48.87</strain>
    </source>
</reference>
<name>A0A0D2LRD8_9CHLO</name>
<dbReference type="KEGG" id="mng:MNEG_15476"/>
<protein>
    <submittedName>
        <fullName evidence="2">Uncharacterized protein</fullName>
    </submittedName>
</protein>
<keyword evidence="1" id="KW-1133">Transmembrane helix</keyword>
<keyword evidence="1" id="KW-0812">Transmembrane</keyword>
<organism evidence="2 3">
    <name type="scientific">Monoraphidium neglectum</name>
    <dbReference type="NCBI Taxonomy" id="145388"/>
    <lineage>
        <taxon>Eukaryota</taxon>
        <taxon>Viridiplantae</taxon>
        <taxon>Chlorophyta</taxon>
        <taxon>core chlorophytes</taxon>
        <taxon>Chlorophyceae</taxon>
        <taxon>CS clade</taxon>
        <taxon>Sphaeropleales</taxon>
        <taxon>Selenastraceae</taxon>
        <taxon>Monoraphidium</taxon>
    </lineage>
</organism>
<keyword evidence="3" id="KW-1185">Reference proteome</keyword>
<dbReference type="RefSeq" id="XP_013891506.1">
    <property type="nucleotide sequence ID" value="XM_014036052.1"/>
</dbReference>
<dbReference type="AlphaFoldDB" id="A0A0D2LRD8"/>
<sequence>MRARGPTNPGYDALFGTFASPGSPSKPGRLLPTRRSLAGAAAARPRAALAAALALCVLLLLFAARRRSVSGGSEAGALAASAAAARLAAGHAARAAELAAAPPIHAAVQLPGPRPLPFPPPAVNDALLRAVVGACAERQETYVYVHGSEAAVVASADFVSSVLSRPCPPVDIMLAAQHRSIGL</sequence>
<evidence type="ECO:0000313" key="3">
    <source>
        <dbReference type="Proteomes" id="UP000054498"/>
    </source>
</evidence>
<keyword evidence="1" id="KW-0472">Membrane</keyword>
<gene>
    <name evidence="2" type="ORF">MNEG_15476</name>
</gene>
<proteinExistence type="predicted"/>
<evidence type="ECO:0000256" key="1">
    <source>
        <dbReference type="SAM" id="Phobius"/>
    </source>
</evidence>
<dbReference type="EMBL" id="KK105580">
    <property type="protein sequence ID" value="KIY92486.1"/>
    <property type="molecule type" value="Genomic_DNA"/>
</dbReference>
<evidence type="ECO:0000313" key="2">
    <source>
        <dbReference type="EMBL" id="KIY92486.1"/>
    </source>
</evidence>
<accession>A0A0D2LRD8</accession>